<dbReference type="Gene3D" id="1.10.260.40">
    <property type="entry name" value="lambda repressor-like DNA-binding domains"/>
    <property type="match status" value="1"/>
</dbReference>
<protein>
    <submittedName>
        <fullName evidence="5">XRE family transcriptional regulator</fullName>
    </submittedName>
</protein>
<organism evidence="5">
    <name type="scientific">Salmonella enterica subsp. enterica serovar Cardoner</name>
    <dbReference type="NCBI Taxonomy" id="2564309"/>
    <lineage>
        <taxon>Bacteria</taxon>
        <taxon>Pseudomonadati</taxon>
        <taxon>Pseudomonadota</taxon>
        <taxon>Gammaproteobacteria</taxon>
        <taxon>Enterobacterales</taxon>
        <taxon>Enterobacteriaceae</taxon>
        <taxon>Salmonella</taxon>
    </lineage>
</organism>
<keyword evidence="2" id="KW-0238">DNA-binding</keyword>
<name>A0A5W3RSI9_SALET</name>
<evidence type="ECO:0000256" key="2">
    <source>
        <dbReference type="ARBA" id="ARBA00023125"/>
    </source>
</evidence>
<evidence type="ECO:0000259" key="4">
    <source>
        <dbReference type="PROSITE" id="PS50943"/>
    </source>
</evidence>
<accession>A0A5W3RSI9</accession>
<dbReference type="InterPro" id="IPR010982">
    <property type="entry name" value="Lambda_DNA-bd_dom_sf"/>
</dbReference>
<evidence type="ECO:0000256" key="3">
    <source>
        <dbReference type="ARBA" id="ARBA00023163"/>
    </source>
</evidence>
<dbReference type="CDD" id="cd00093">
    <property type="entry name" value="HTH_XRE"/>
    <property type="match status" value="1"/>
</dbReference>
<evidence type="ECO:0000313" key="5">
    <source>
        <dbReference type="EMBL" id="EBU8207310.1"/>
    </source>
</evidence>
<dbReference type="AlphaFoldDB" id="A0A5W3RSI9"/>
<dbReference type="Pfam" id="PF12844">
    <property type="entry name" value="HTH_19"/>
    <property type="match status" value="1"/>
</dbReference>
<gene>
    <name evidence="5" type="ORF">DLM21_23770</name>
</gene>
<comment type="caution">
    <text evidence="5">The sequence shown here is derived from an EMBL/GenBank/DDBJ whole genome shotgun (WGS) entry which is preliminary data.</text>
</comment>
<dbReference type="InterPro" id="IPR001387">
    <property type="entry name" value="Cro/C1-type_HTH"/>
</dbReference>
<dbReference type="SUPFAM" id="SSF47413">
    <property type="entry name" value="lambda repressor-like DNA-binding domains"/>
    <property type="match status" value="1"/>
</dbReference>
<dbReference type="GO" id="GO:0003677">
    <property type="term" value="F:DNA binding"/>
    <property type="evidence" value="ECO:0007669"/>
    <property type="project" value="UniProtKB-KW"/>
</dbReference>
<evidence type="ECO:0000256" key="1">
    <source>
        <dbReference type="ARBA" id="ARBA00023015"/>
    </source>
</evidence>
<keyword evidence="3" id="KW-0804">Transcription</keyword>
<dbReference type="SUPFAM" id="SSF51306">
    <property type="entry name" value="LexA/Signal peptidase"/>
    <property type="match status" value="1"/>
</dbReference>
<dbReference type="PANTHER" id="PTHR40661">
    <property type="match status" value="1"/>
</dbReference>
<dbReference type="PANTHER" id="PTHR40661:SF2">
    <property type="entry name" value="HTH-TYPE TRANSCRIPTIONAL REGULATOR PRTR"/>
    <property type="match status" value="1"/>
</dbReference>
<feature type="domain" description="HTH cro/C1-type" evidence="4">
    <location>
        <begin position="7"/>
        <end position="60"/>
    </location>
</feature>
<reference evidence="5" key="1">
    <citation type="submission" date="2018-05" db="EMBL/GenBank/DDBJ databases">
        <authorList>
            <person name="Ashton P.M."/>
            <person name="Dallman T."/>
            <person name="Nair S."/>
            <person name="De Pinna E."/>
            <person name="Peters T."/>
            <person name="Grant K."/>
        </authorList>
    </citation>
    <scope>NUCLEOTIDE SEQUENCE</scope>
    <source>
        <strain evidence="5">374031</strain>
    </source>
</reference>
<dbReference type="InterPro" id="IPR036286">
    <property type="entry name" value="LexA/Signal_pep-like_sf"/>
</dbReference>
<keyword evidence="1" id="KW-0805">Transcription regulation</keyword>
<dbReference type="EMBL" id="AAHDIR010000039">
    <property type="protein sequence ID" value="EBU8207310.1"/>
    <property type="molecule type" value="Genomic_DNA"/>
</dbReference>
<sequence>MELAKRLKKAIDYRQISQNKLAQIAGVKQATIWKLLNGVTKSSGKMVNIANALNVDPNWLATGQGDMILPAEAPLDYEGLFPVEMYDEQGNKTGRRIMVPDLVESGFCKAYRLAQNSGLSELPASTIIVVNSKLIPFQDDYVYAEVNGTRSAYRYVSGGAKGYLSVDDRRIPLIEITDNLNLLGVIVSFTRGLRK</sequence>
<dbReference type="SMART" id="SM00530">
    <property type="entry name" value="HTH_XRE"/>
    <property type="match status" value="1"/>
</dbReference>
<dbReference type="PROSITE" id="PS50943">
    <property type="entry name" value="HTH_CROC1"/>
    <property type="match status" value="1"/>
</dbReference>
<proteinExistence type="predicted"/>